<feature type="region of interest" description="Disordered" evidence="1">
    <location>
        <begin position="1"/>
        <end position="29"/>
    </location>
</feature>
<protein>
    <submittedName>
        <fullName evidence="2">Uncharacterized protein</fullName>
    </submittedName>
</protein>
<dbReference type="Gene3D" id="3.80.10.10">
    <property type="entry name" value="Ribonuclease Inhibitor"/>
    <property type="match status" value="1"/>
</dbReference>
<accession>A0A286UKY9</accession>
<dbReference type="Proteomes" id="UP000217199">
    <property type="component" value="Unassembled WGS sequence"/>
</dbReference>
<keyword evidence="3" id="KW-1185">Reference proteome</keyword>
<dbReference type="AlphaFoldDB" id="A0A286UKY9"/>
<dbReference type="OrthoDB" id="3365698at2759"/>
<gene>
    <name evidence="2" type="ORF">PNOK_0290800</name>
</gene>
<evidence type="ECO:0000313" key="2">
    <source>
        <dbReference type="EMBL" id="PAV20281.1"/>
    </source>
</evidence>
<proteinExistence type="predicted"/>
<dbReference type="SUPFAM" id="SSF52047">
    <property type="entry name" value="RNI-like"/>
    <property type="match status" value="1"/>
</dbReference>
<evidence type="ECO:0000256" key="1">
    <source>
        <dbReference type="SAM" id="MobiDB-lite"/>
    </source>
</evidence>
<feature type="compositionally biased region" description="Low complexity" evidence="1">
    <location>
        <begin position="1"/>
        <end position="17"/>
    </location>
</feature>
<name>A0A286UKY9_9AGAM</name>
<sequence>MVLDSPSSPSPPVNDVSPCEDPDEEGHEGQIITKSRRDIFNLLPQEIASAIFCEVCSVDNAAKTTFEHMTLSPLRLTHVCSQWRGIAAETPRLWTRLEVTAKRADITSILELIKIWVPRCKMRPLVIVVHFNDEHGPFVIYPEDTLNLFRVITKTAALLRKDQCNDFNKTFFETHVKSESAGVLPILEERYLWYYGIDDAPSRDESSFVPLTVHGIRRAVDEFGIGFHEPLEKSLTRLELQDSNGVSCLSTTDLLAILAEFPHLRCVAAYIDHHDQPSVENFVATKLKVLTLEWSTTVDPGSIFDHLIAPNLEELELKGDLPAGGNWDHLLRFIERSDPPLRKIAVQHIDVTYQVSRFTDCLAKCKGLENLWIEDCVIDDSFITSLGRHNPKYNRSILSELRSLGLVSLNEISGECLAQTLRNAGISQLKELFIFDCEFISEDYCNLIRGEHPTIECFVEI</sequence>
<dbReference type="EMBL" id="NBII01000003">
    <property type="protein sequence ID" value="PAV20281.1"/>
    <property type="molecule type" value="Genomic_DNA"/>
</dbReference>
<dbReference type="STRING" id="2282107.A0A286UKY9"/>
<comment type="caution">
    <text evidence="2">The sequence shown here is derived from an EMBL/GenBank/DDBJ whole genome shotgun (WGS) entry which is preliminary data.</text>
</comment>
<organism evidence="2 3">
    <name type="scientific">Pyrrhoderma noxium</name>
    <dbReference type="NCBI Taxonomy" id="2282107"/>
    <lineage>
        <taxon>Eukaryota</taxon>
        <taxon>Fungi</taxon>
        <taxon>Dikarya</taxon>
        <taxon>Basidiomycota</taxon>
        <taxon>Agaricomycotina</taxon>
        <taxon>Agaricomycetes</taxon>
        <taxon>Hymenochaetales</taxon>
        <taxon>Hymenochaetaceae</taxon>
        <taxon>Pyrrhoderma</taxon>
    </lineage>
</organism>
<dbReference type="Gene3D" id="1.20.1280.50">
    <property type="match status" value="1"/>
</dbReference>
<reference evidence="2 3" key="1">
    <citation type="journal article" date="2017" name="Mol. Ecol.">
        <title>Comparative and population genomic landscape of Phellinus noxius: A hypervariable fungus causing root rot in trees.</title>
        <authorList>
            <person name="Chung C.L."/>
            <person name="Lee T.J."/>
            <person name="Akiba M."/>
            <person name="Lee H.H."/>
            <person name="Kuo T.H."/>
            <person name="Liu D."/>
            <person name="Ke H.M."/>
            <person name="Yokoi T."/>
            <person name="Roa M.B."/>
            <person name="Lu M.J."/>
            <person name="Chang Y.Y."/>
            <person name="Ann P.J."/>
            <person name="Tsai J.N."/>
            <person name="Chen C.Y."/>
            <person name="Tzean S.S."/>
            <person name="Ota Y."/>
            <person name="Hattori T."/>
            <person name="Sahashi N."/>
            <person name="Liou R.F."/>
            <person name="Kikuchi T."/>
            <person name="Tsai I.J."/>
        </authorList>
    </citation>
    <scope>NUCLEOTIDE SEQUENCE [LARGE SCALE GENOMIC DNA]</scope>
    <source>
        <strain evidence="2 3">FFPRI411160</strain>
    </source>
</reference>
<evidence type="ECO:0000313" key="3">
    <source>
        <dbReference type="Proteomes" id="UP000217199"/>
    </source>
</evidence>
<dbReference type="InterPro" id="IPR032675">
    <property type="entry name" value="LRR_dom_sf"/>
</dbReference>
<dbReference type="InParanoid" id="A0A286UKY9"/>